<feature type="region of interest" description="Disordered" evidence="1">
    <location>
        <begin position="415"/>
        <end position="452"/>
    </location>
</feature>
<dbReference type="EnsemblPlants" id="KQJ92739">
    <property type="protein sequence ID" value="KQJ92739"/>
    <property type="gene ID" value="BRADI_3g00365v3"/>
</dbReference>
<dbReference type="Pfam" id="PF00646">
    <property type="entry name" value="F-box"/>
    <property type="match status" value="1"/>
</dbReference>
<protein>
    <recommendedName>
        <fullName evidence="2">F-box domain-containing protein</fullName>
    </recommendedName>
</protein>
<dbReference type="FunCoup" id="A0A0Q3HWR5">
    <property type="interactions" value="49"/>
</dbReference>
<evidence type="ECO:0000313" key="5">
    <source>
        <dbReference type="Proteomes" id="UP000008810"/>
    </source>
</evidence>
<feature type="compositionally biased region" description="Basic residues" evidence="1">
    <location>
        <begin position="432"/>
        <end position="449"/>
    </location>
</feature>
<reference evidence="3 4" key="1">
    <citation type="journal article" date="2010" name="Nature">
        <title>Genome sequencing and analysis of the model grass Brachypodium distachyon.</title>
        <authorList>
            <consortium name="International Brachypodium Initiative"/>
        </authorList>
    </citation>
    <scope>NUCLEOTIDE SEQUENCE [LARGE SCALE GENOMIC DNA]</scope>
    <source>
        <strain evidence="3 4">Bd21</strain>
    </source>
</reference>
<dbReference type="InterPro" id="IPR001810">
    <property type="entry name" value="F-box_dom"/>
</dbReference>
<dbReference type="PANTHER" id="PTHR31672">
    <property type="entry name" value="BNACNNG10540D PROTEIN"/>
    <property type="match status" value="1"/>
</dbReference>
<organism evidence="3">
    <name type="scientific">Brachypodium distachyon</name>
    <name type="common">Purple false brome</name>
    <name type="synonym">Trachynia distachya</name>
    <dbReference type="NCBI Taxonomy" id="15368"/>
    <lineage>
        <taxon>Eukaryota</taxon>
        <taxon>Viridiplantae</taxon>
        <taxon>Streptophyta</taxon>
        <taxon>Embryophyta</taxon>
        <taxon>Tracheophyta</taxon>
        <taxon>Spermatophyta</taxon>
        <taxon>Magnoliopsida</taxon>
        <taxon>Liliopsida</taxon>
        <taxon>Poales</taxon>
        <taxon>Poaceae</taxon>
        <taxon>BOP clade</taxon>
        <taxon>Pooideae</taxon>
        <taxon>Stipodae</taxon>
        <taxon>Brachypodieae</taxon>
        <taxon>Brachypodium</taxon>
    </lineage>
</organism>
<evidence type="ECO:0000313" key="3">
    <source>
        <dbReference type="EMBL" id="KQJ92739.1"/>
    </source>
</evidence>
<dbReference type="SMART" id="SM00256">
    <property type="entry name" value="FBOX"/>
    <property type="match status" value="1"/>
</dbReference>
<dbReference type="InParanoid" id="A0A0Q3HWR5"/>
<dbReference type="PROSITE" id="PS50181">
    <property type="entry name" value="FBOX"/>
    <property type="match status" value="1"/>
</dbReference>
<reference evidence="4" key="3">
    <citation type="submission" date="2018-08" db="UniProtKB">
        <authorList>
            <consortium name="EnsemblPlants"/>
        </authorList>
    </citation>
    <scope>IDENTIFICATION</scope>
    <source>
        <strain evidence="4">cv. Bd21</strain>
    </source>
</reference>
<proteinExistence type="predicted"/>
<dbReference type="Proteomes" id="UP000008810">
    <property type="component" value="Chromosome 3"/>
</dbReference>
<evidence type="ECO:0000259" key="2">
    <source>
        <dbReference type="PROSITE" id="PS50181"/>
    </source>
</evidence>
<keyword evidence="5" id="KW-1185">Reference proteome</keyword>
<dbReference type="EMBL" id="CM000882">
    <property type="protein sequence ID" value="KQJ92739.1"/>
    <property type="molecule type" value="Genomic_DNA"/>
</dbReference>
<dbReference type="OrthoDB" id="610337at2759"/>
<dbReference type="SUPFAM" id="SSF81383">
    <property type="entry name" value="F-box domain"/>
    <property type="match status" value="1"/>
</dbReference>
<dbReference type="AlphaFoldDB" id="A0A0Q3HWR5"/>
<evidence type="ECO:0000256" key="1">
    <source>
        <dbReference type="SAM" id="MobiDB-lite"/>
    </source>
</evidence>
<dbReference type="Gramene" id="KQJ92739">
    <property type="protein sequence ID" value="KQJ92739"/>
    <property type="gene ID" value="BRADI_3g00365v3"/>
</dbReference>
<name>A0A0Q3HWR5_BRADI</name>
<dbReference type="InterPro" id="IPR036047">
    <property type="entry name" value="F-box-like_dom_sf"/>
</dbReference>
<feature type="domain" description="F-box" evidence="2">
    <location>
        <begin position="1"/>
        <end position="43"/>
    </location>
</feature>
<gene>
    <name evidence="3" type="ORF">BRADI_3g00365v3</name>
</gene>
<sequence length="470" mass="53270">MEFVPEAILRDILLRLPTRDVASCCCVCKPWRAVVADPSFRTLHGKATHVVSGGCETLLVTEIRAPGQSLEAIAMPMPRITDLAAAYSPTNACNGFLCLASGVKNWPVFICNPAIPGDRIRVPPPPKIKSASKISRRVFAMGHAPRTGQYKLFHLSFPFFPDDYESPDLNYLDVYTLGPGGSGGWRRHPRKFPYHAGFGPRTPPPPALVGGELYVVLTRPEYEARGRHAPDRLLAIDVATEEHRTRRLPEYEAEFAAVHALDLRGRLCVAAHAFDRRLLSFWLDADDGATWELLHTFYIGTDEGEEHYDEQLTGAWFDGMLCYRINDRLYKYDIDSSKKKQWMVMDDGSKVLVSAWDERIRLPETPWTEDQRGNVYGGYRPSLLSPRLAFQDDSFLCVLRDERRQQQQFQHDLLHAMRSRKPSSPANNNNNNKRRRSTDRAGGRRRASKRIVAACCQEDDDDSLDGQHDF</sequence>
<feature type="compositionally biased region" description="Low complexity" evidence="1">
    <location>
        <begin position="422"/>
        <end position="431"/>
    </location>
</feature>
<accession>A0A0Q3HWR5</accession>
<evidence type="ECO:0000313" key="4">
    <source>
        <dbReference type="EnsemblPlants" id="KQJ92739"/>
    </source>
</evidence>
<reference evidence="3" key="2">
    <citation type="submission" date="2017-06" db="EMBL/GenBank/DDBJ databases">
        <title>WGS assembly of Brachypodium distachyon.</title>
        <authorList>
            <consortium name="The International Brachypodium Initiative"/>
            <person name="Lucas S."/>
            <person name="Harmon-Smith M."/>
            <person name="Lail K."/>
            <person name="Tice H."/>
            <person name="Grimwood J."/>
            <person name="Bruce D."/>
            <person name="Barry K."/>
            <person name="Shu S."/>
            <person name="Lindquist E."/>
            <person name="Wang M."/>
            <person name="Pitluck S."/>
            <person name="Vogel J.P."/>
            <person name="Garvin D.F."/>
            <person name="Mockler T.C."/>
            <person name="Schmutz J."/>
            <person name="Rokhsar D."/>
            <person name="Bevan M.W."/>
        </authorList>
    </citation>
    <scope>NUCLEOTIDE SEQUENCE</scope>
    <source>
        <strain evidence="3">Bd21</strain>
    </source>
</reference>
<dbReference type="PANTHER" id="PTHR31672:SF2">
    <property type="entry name" value="F-BOX DOMAIN-CONTAINING PROTEIN"/>
    <property type="match status" value="1"/>
</dbReference>
<dbReference type="InterPro" id="IPR050796">
    <property type="entry name" value="SCF_F-box_component"/>
</dbReference>
<dbReference type="Gene3D" id="1.20.1280.50">
    <property type="match status" value="1"/>
</dbReference>
<dbReference type="CDD" id="cd22157">
    <property type="entry name" value="F-box_AtFBW1-like"/>
    <property type="match status" value="1"/>
</dbReference>
<dbReference type="STRING" id="15368.A0A0Q3HWR5"/>